<evidence type="ECO:0000256" key="1">
    <source>
        <dbReference type="SAM" id="MobiDB-lite"/>
    </source>
</evidence>
<protein>
    <submittedName>
        <fullName evidence="3">Uncharacterized protein</fullName>
    </submittedName>
</protein>
<reference evidence="3 4" key="1">
    <citation type="submission" date="2020-06" db="EMBL/GenBank/DDBJ databases">
        <title>Complete genome sequence of Candidatus Phytoplasma asteris RP166.</title>
        <authorList>
            <person name="Cho S.-T."/>
            <person name="Zwolinska A."/>
            <person name="Huang W."/>
            <person name="Wouters R."/>
            <person name="Hogenhout S.A."/>
            <person name="Kuo C.-H."/>
        </authorList>
    </citation>
    <scope>NUCLEOTIDE SEQUENCE [LARGE SCALE GENOMIC DNA]</scope>
    <source>
        <strain evidence="3">RP166</strain>
    </source>
</reference>
<keyword evidence="2" id="KW-0472">Membrane</keyword>
<proteinExistence type="predicted"/>
<evidence type="ECO:0000313" key="4">
    <source>
        <dbReference type="Proteomes" id="UP000509122"/>
    </source>
</evidence>
<dbReference type="EMBL" id="CP055264">
    <property type="protein sequence ID" value="QKX95093.1"/>
    <property type="molecule type" value="Genomic_DNA"/>
</dbReference>
<accession>A0A859I8Y9</accession>
<feature type="compositionally biased region" description="Basic and acidic residues" evidence="1">
    <location>
        <begin position="1"/>
        <end position="10"/>
    </location>
</feature>
<gene>
    <name evidence="3" type="ORF">RP166_0780</name>
</gene>
<keyword evidence="2" id="KW-0812">Transmembrane</keyword>
<organism evidence="3 4">
    <name type="scientific">Rapeseed phyllody phytoplasma</name>
    <dbReference type="NCBI Taxonomy" id="2490543"/>
    <lineage>
        <taxon>Bacteria</taxon>
        <taxon>Bacillati</taxon>
        <taxon>Mycoplasmatota</taxon>
        <taxon>Mollicutes</taxon>
        <taxon>Acholeplasmatales</taxon>
        <taxon>Acholeplasmataceae</taxon>
        <taxon>Candidatus Phytoplasma</taxon>
        <taxon>16SrI (Aster yellows group)</taxon>
    </lineage>
</organism>
<sequence>MSKKIIETKKNQSKNNNKTNKNTKNQSKNNKSNKIIIKRKTPAPKIIIETQTNKENWLLKIIKTFFKILIWCIPLLLIGGAIYWTLFKFFPEVLNEINTFTANAAAKTKMLYDKATQPIRNVIEYIYNKITGNDKDPNYTLSPKEKLGCYLATTLSVIGICLGFGKISHWLKSGKKKTIKKGTKTIIQKKATSKIANVGGKILKIGSKALFWISLASTAYELYQFYQEETKIPNPPQLSTHKMENPPTPIFQAPSIQQPFNPTIIQNEESNITNNIETKEETTQEEINQEESKTGNLNNP</sequence>
<feature type="region of interest" description="Disordered" evidence="1">
    <location>
        <begin position="1"/>
        <end position="35"/>
    </location>
</feature>
<feature type="region of interest" description="Disordered" evidence="1">
    <location>
        <begin position="269"/>
        <end position="300"/>
    </location>
</feature>
<keyword evidence="2" id="KW-1133">Transmembrane helix</keyword>
<evidence type="ECO:0000313" key="3">
    <source>
        <dbReference type="EMBL" id="QKX95093.1"/>
    </source>
</evidence>
<feature type="transmembrane region" description="Helical" evidence="2">
    <location>
        <begin position="68"/>
        <end position="86"/>
    </location>
</feature>
<dbReference type="KEGG" id="rphy:RP166_0780"/>
<feature type="transmembrane region" description="Helical" evidence="2">
    <location>
        <begin position="150"/>
        <end position="171"/>
    </location>
</feature>
<dbReference type="Proteomes" id="UP000509122">
    <property type="component" value="Chromosome"/>
</dbReference>
<evidence type="ECO:0000256" key="2">
    <source>
        <dbReference type="SAM" id="Phobius"/>
    </source>
</evidence>
<feature type="compositionally biased region" description="Low complexity" evidence="1">
    <location>
        <begin position="13"/>
        <end position="35"/>
    </location>
</feature>
<dbReference type="AlphaFoldDB" id="A0A859I8Y9"/>
<name>A0A859I8Y9_9MOLU</name>